<evidence type="ECO:0000259" key="1">
    <source>
        <dbReference type="Pfam" id="PF06567"/>
    </source>
</evidence>
<dbReference type="GO" id="GO:0045202">
    <property type="term" value="C:synapse"/>
    <property type="evidence" value="ECO:0007669"/>
    <property type="project" value="TreeGrafter"/>
</dbReference>
<dbReference type="PANTHER" id="PTHR15381:SF1">
    <property type="entry name" value="CHONDROITIN SULFATE PROTEOGLYCAN 5"/>
    <property type="match status" value="1"/>
</dbReference>
<evidence type="ECO:0000313" key="3">
    <source>
        <dbReference type="Proteomes" id="UP000193380"/>
    </source>
</evidence>
<feature type="domain" description="Neural chondroitin sulphate proteoglycan cytoplasmic" evidence="1">
    <location>
        <begin position="16"/>
        <end position="82"/>
    </location>
</feature>
<proteinExistence type="predicted"/>
<dbReference type="AlphaFoldDB" id="A0A060YBP5"/>
<organism evidence="2 3">
    <name type="scientific">Oncorhynchus mykiss</name>
    <name type="common">Rainbow trout</name>
    <name type="synonym">Salmo gairdneri</name>
    <dbReference type="NCBI Taxonomy" id="8022"/>
    <lineage>
        <taxon>Eukaryota</taxon>
        <taxon>Metazoa</taxon>
        <taxon>Chordata</taxon>
        <taxon>Craniata</taxon>
        <taxon>Vertebrata</taxon>
        <taxon>Euteleostomi</taxon>
        <taxon>Actinopterygii</taxon>
        <taxon>Neopterygii</taxon>
        <taxon>Teleostei</taxon>
        <taxon>Protacanthopterygii</taxon>
        <taxon>Salmoniformes</taxon>
        <taxon>Salmonidae</taxon>
        <taxon>Salmoninae</taxon>
        <taxon>Oncorhynchus</taxon>
    </lineage>
</organism>
<dbReference type="EMBL" id="FR909445">
    <property type="protein sequence ID" value="CDQ89368.1"/>
    <property type="molecule type" value="Genomic_DNA"/>
</dbReference>
<reference evidence="2" key="1">
    <citation type="journal article" date="2014" name="Nat. Commun.">
        <title>The rainbow trout genome provides novel insights into evolution after whole-genome duplication in vertebrates.</title>
        <authorList>
            <person name="Berthelot C."/>
            <person name="Brunet F."/>
            <person name="Chalopin D."/>
            <person name="Juanchich A."/>
            <person name="Bernard M."/>
            <person name="Noel B."/>
            <person name="Bento P."/>
            <person name="Da Silva C."/>
            <person name="Labadie K."/>
            <person name="Alberti A."/>
            <person name="Aury J.M."/>
            <person name="Louis A."/>
            <person name="Dehais P."/>
            <person name="Bardou P."/>
            <person name="Montfort J."/>
            <person name="Klopp C."/>
            <person name="Cabau C."/>
            <person name="Gaspin C."/>
            <person name="Thorgaard G.H."/>
            <person name="Boussaha M."/>
            <person name="Quillet E."/>
            <person name="Guyomard R."/>
            <person name="Galiana D."/>
            <person name="Bobe J."/>
            <person name="Volff J.N."/>
            <person name="Genet C."/>
            <person name="Wincker P."/>
            <person name="Jaillon O."/>
            <person name="Roest Crollius H."/>
            <person name="Guiguen Y."/>
        </authorList>
    </citation>
    <scope>NUCLEOTIDE SEQUENCE [LARGE SCALE GENOMIC DNA]</scope>
</reference>
<evidence type="ECO:0000313" key="2">
    <source>
        <dbReference type="EMBL" id="CDQ89368.1"/>
    </source>
</evidence>
<gene>
    <name evidence="2" type="ORF">GSONMT00063175001</name>
</gene>
<sequence length="126" mass="14008">MVLLLFMIIVCFAKKLHVLKTENSKLRKRSSKYRPPSEQHNDNFSLSTIAEGSHPNVRKLCDTPPNVPHARALAYYDNIICQVTWFSSLSHPFLPSLLRMGLSVTSPGYKAGVTVGAFSFAMGLQA</sequence>
<name>A0A060YBP5_ONCMY</name>
<protein>
    <recommendedName>
        <fullName evidence="1">Neural chondroitin sulphate proteoglycan cytoplasmic domain-containing protein</fullName>
    </recommendedName>
</protein>
<dbReference type="InterPro" id="IPR009505">
    <property type="entry name" value="Neural_ProG_Cyt"/>
</dbReference>
<reference evidence="2" key="2">
    <citation type="submission" date="2014-03" db="EMBL/GenBank/DDBJ databases">
        <authorList>
            <person name="Genoscope - CEA"/>
        </authorList>
    </citation>
    <scope>NUCLEOTIDE SEQUENCE</scope>
</reference>
<dbReference type="PANTHER" id="PTHR15381">
    <property type="entry name" value="CHONDROITIN SULFATE PROTEOGLYCAN 5 -RELATED"/>
    <property type="match status" value="1"/>
</dbReference>
<dbReference type="PaxDb" id="8022-A0A060YBP5"/>
<dbReference type="GO" id="GO:0048858">
    <property type="term" value="P:cell projection morphogenesis"/>
    <property type="evidence" value="ECO:0007669"/>
    <property type="project" value="TreeGrafter"/>
</dbReference>
<dbReference type="Proteomes" id="UP000193380">
    <property type="component" value="Unassembled WGS sequence"/>
</dbReference>
<accession>A0A060YBP5</accession>
<dbReference type="Pfam" id="PF06567">
    <property type="entry name" value="Neural_ProG_Cyt"/>
    <property type="match status" value="1"/>
</dbReference>